<dbReference type="EMBL" id="BPQG01000006">
    <property type="protein sequence ID" value="GJD42584.1"/>
    <property type="molecule type" value="Genomic_DNA"/>
</dbReference>
<accession>A0ABQ4QBI5</accession>
<proteinExistence type="predicted"/>
<feature type="transmembrane region" description="Helical" evidence="1">
    <location>
        <begin position="443"/>
        <end position="466"/>
    </location>
</feature>
<evidence type="ECO:0008006" key="4">
    <source>
        <dbReference type="Google" id="ProtNLM"/>
    </source>
</evidence>
<feature type="transmembrane region" description="Helical" evidence="1">
    <location>
        <begin position="12"/>
        <end position="36"/>
    </location>
</feature>
<feature type="transmembrane region" description="Helical" evidence="1">
    <location>
        <begin position="195"/>
        <end position="216"/>
    </location>
</feature>
<protein>
    <recommendedName>
        <fullName evidence="4">PepSY domain-containing protein</fullName>
    </recommendedName>
</protein>
<keyword evidence="1" id="KW-0472">Membrane</keyword>
<gene>
    <name evidence="2" type="ORF">AFCDBAGC_0422</name>
</gene>
<organism evidence="2 3">
    <name type="scientific">Methylobacterium cerastii</name>
    <dbReference type="NCBI Taxonomy" id="932741"/>
    <lineage>
        <taxon>Bacteria</taxon>
        <taxon>Pseudomonadati</taxon>
        <taxon>Pseudomonadota</taxon>
        <taxon>Alphaproteobacteria</taxon>
        <taxon>Hyphomicrobiales</taxon>
        <taxon>Methylobacteriaceae</taxon>
        <taxon>Methylobacterium</taxon>
    </lineage>
</organism>
<feature type="transmembrane region" description="Helical" evidence="1">
    <location>
        <begin position="342"/>
        <end position="365"/>
    </location>
</feature>
<evidence type="ECO:0000313" key="2">
    <source>
        <dbReference type="EMBL" id="GJD42584.1"/>
    </source>
</evidence>
<evidence type="ECO:0000313" key="3">
    <source>
        <dbReference type="Proteomes" id="UP001055117"/>
    </source>
</evidence>
<evidence type="ECO:0000256" key="1">
    <source>
        <dbReference type="SAM" id="Phobius"/>
    </source>
</evidence>
<dbReference type="PANTHER" id="PTHR34219">
    <property type="entry name" value="IRON-REGULATED INNER MEMBRANE PROTEIN-RELATED"/>
    <property type="match status" value="1"/>
</dbReference>
<keyword evidence="1" id="KW-1133">Transmembrane helix</keyword>
<sequence>MRTGFRQSMAWLHAWSGLVVGWVLFAVFVTGTASYYRSEISQWMRPELKAAAPMSPAALGHAADLARLHLDTHAKGARSWFITLPSPDRPTLDLFWRRKPGTPPGQATLDPATGAPASVRDTRGGDFLYRFHFELSMAPLWGRWVVGICAMIMLVVLVSGIVTHRRIFADLFTFRRHAKSAQRGWLDAHNVTGVLALPFHLMITYTGIVTLCVMYMPWGVTTAYHGDAQAFYAESGQITATRPPAGRPTPLAPLGPMVERALAMNAEPLERITVQNPGDANAVVVAVFEEPHGLMHRHPQVAFDGTTGAVIETLGPMRPAAGAFTTMVGLHEAHFAGPALRVLFFLSGVMGATMVATGLILWTVARVPKPGSGARAHLGLRLVQALNVGTIAGLPIAIACYFLANRLLPLGIAERKETEVTAFFAAWVVAALVPLVLTPRAGWTAMLATAAALLAAVPVVGGLTTGRHLVASLRAGDAAFYGFDLALLGLGAAFAFAAYKAAGLSRRTVVERPRPRAVAAAQP</sequence>
<feature type="transmembrane region" description="Helical" evidence="1">
    <location>
        <begin position="420"/>
        <end position="437"/>
    </location>
</feature>
<name>A0ABQ4QBI5_9HYPH</name>
<dbReference type="Proteomes" id="UP001055117">
    <property type="component" value="Unassembled WGS sequence"/>
</dbReference>
<reference evidence="2 3" key="1">
    <citation type="journal article" date="2021" name="Front. Microbiol.">
        <title>Comprehensive Comparative Genomics and Phenotyping of Methylobacterium Species.</title>
        <authorList>
            <person name="Alessa O."/>
            <person name="Ogura Y."/>
            <person name="Fujitani Y."/>
            <person name="Takami H."/>
            <person name="Hayashi T."/>
            <person name="Sahin N."/>
            <person name="Tani A."/>
        </authorList>
    </citation>
    <scope>NUCLEOTIDE SEQUENCE [LARGE SCALE GENOMIC DNA]</scope>
    <source>
        <strain evidence="2 3">DSM 23679</strain>
    </source>
</reference>
<feature type="transmembrane region" description="Helical" evidence="1">
    <location>
        <begin position="478"/>
        <end position="499"/>
    </location>
</feature>
<dbReference type="InterPro" id="IPR005625">
    <property type="entry name" value="PepSY-ass_TM"/>
</dbReference>
<keyword evidence="3" id="KW-1185">Reference proteome</keyword>
<dbReference type="RefSeq" id="WP_147828229.1">
    <property type="nucleotide sequence ID" value="NZ_BPQG01000006.1"/>
</dbReference>
<dbReference type="Pfam" id="PF03929">
    <property type="entry name" value="PepSY_TM"/>
    <property type="match status" value="1"/>
</dbReference>
<feature type="transmembrane region" description="Helical" evidence="1">
    <location>
        <begin position="140"/>
        <end position="162"/>
    </location>
</feature>
<dbReference type="PANTHER" id="PTHR34219:SF4">
    <property type="entry name" value="PEPSY DOMAIN-CONTAINING PROTEIN"/>
    <property type="match status" value="1"/>
</dbReference>
<comment type="caution">
    <text evidence="2">The sequence shown here is derived from an EMBL/GenBank/DDBJ whole genome shotgun (WGS) entry which is preliminary data.</text>
</comment>
<feature type="transmembrane region" description="Helical" evidence="1">
    <location>
        <begin position="385"/>
        <end position="408"/>
    </location>
</feature>
<keyword evidence="1" id="KW-0812">Transmembrane</keyword>